<gene>
    <name evidence="1" type="ORF">RJ639_005883</name>
</gene>
<feature type="non-terminal residue" evidence="1">
    <location>
        <position position="1"/>
    </location>
</feature>
<dbReference type="InterPro" id="IPR043131">
    <property type="entry name" value="BCAT-like_N"/>
</dbReference>
<dbReference type="Gene3D" id="3.20.10.10">
    <property type="entry name" value="D-amino Acid Aminotransferase, subunit A, domain 2"/>
    <property type="match status" value="1"/>
</dbReference>
<dbReference type="Gene3D" id="3.30.470.10">
    <property type="match status" value="1"/>
</dbReference>
<comment type="caution">
    <text evidence="1">The sequence shown here is derived from an EMBL/GenBank/DDBJ whole genome shotgun (WGS) entry which is preliminary data.</text>
</comment>
<dbReference type="SUPFAM" id="SSF56752">
    <property type="entry name" value="D-aminoacid aminotransferase-like PLP-dependent enzymes"/>
    <property type="match status" value="1"/>
</dbReference>
<name>A0AA88VWK5_9ASTE</name>
<dbReference type="Proteomes" id="UP001188597">
    <property type="component" value="Unassembled WGS sequence"/>
</dbReference>
<dbReference type="PANTHER" id="PTHR47703">
    <property type="entry name" value="D-AMINOACID AMINOTRANSFERASE-LIKE PLP-DEPENDENT ENZYMES SUPERFAMILY PROTEIN"/>
    <property type="match status" value="1"/>
</dbReference>
<reference evidence="1" key="1">
    <citation type="submission" date="2022-12" db="EMBL/GenBank/DDBJ databases">
        <title>Draft genome assemblies for two species of Escallonia (Escalloniales).</title>
        <authorList>
            <person name="Chanderbali A."/>
            <person name="Dervinis C."/>
            <person name="Anghel I."/>
            <person name="Soltis D."/>
            <person name="Soltis P."/>
            <person name="Zapata F."/>
        </authorList>
    </citation>
    <scope>NUCLEOTIDE SEQUENCE</scope>
    <source>
        <strain evidence="1">UCBG64.0493</strain>
        <tissue evidence="1">Leaf</tissue>
    </source>
</reference>
<dbReference type="AlphaFoldDB" id="A0AA88VWK5"/>
<evidence type="ECO:0000313" key="1">
    <source>
        <dbReference type="EMBL" id="KAK3015382.1"/>
    </source>
</evidence>
<dbReference type="GO" id="GO:0003824">
    <property type="term" value="F:catalytic activity"/>
    <property type="evidence" value="ECO:0007669"/>
    <property type="project" value="InterPro"/>
</dbReference>
<dbReference type="InterPro" id="IPR036038">
    <property type="entry name" value="Aminotransferase-like"/>
</dbReference>
<sequence length="381" mass="42957">MSTPSFLFINGAALPAAETPPVTTLLESVPGVYTTTRTHSNASQILFWERHLRRLANSARILCKSNPKLLFQSDRPRVPNSLQLDDSVVWESIARTLVNDSMRKAMPVALRERKGDEELAITALVSGNLEKLSGSEDVDLEKFSRAFDVYVHVSSYVPPVFGVRGNVARLAVVGRGRDAAESKYSDWVRRRKSLERLRPHLATELLLSSDGDQILEGCLTSFFVVCRKVRCQQWQGTTVLFLDLDDASLVNYRANNLCYTSQRIQDNIENLSVAEREGSAYSIEIQTAPISDGVLRGVIRQVVIDVCSRNKIPLREIAPSWSKRDLWVEAFTTNSLRLLQHVETIQVPSKWEMLDSHTWKEVTWEEKQFEEGPGSITAIIQ</sequence>
<protein>
    <recommendedName>
        <fullName evidence="3">Class IV aminotransferase</fullName>
    </recommendedName>
</protein>
<accession>A0AA88VWK5</accession>
<dbReference type="InterPro" id="IPR043132">
    <property type="entry name" value="BCAT-like_C"/>
</dbReference>
<evidence type="ECO:0008006" key="3">
    <source>
        <dbReference type="Google" id="ProtNLM"/>
    </source>
</evidence>
<evidence type="ECO:0000313" key="2">
    <source>
        <dbReference type="Proteomes" id="UP001188597"/>
    </source>
</evidence>
<keyword evidence="2" id="KW-1185">Reference proteome</keyword>
<proteinExistence type="predicted"/>
<organism evidence="1 2">
    <name type="scientific">Escallonia herrerae</name>
    <dbReference type="NCBI Taxonomy" id="1293975"/>
    <lineage>
        <taxon>Eukaryota</taxon>
        <taxon>Viridiplantae</taxon>
        <taxon>Streptophyta</taxon>
        <taxon>Embryophyta</taxon>
        <taxon>Tracheophyta</taxon>
        <taxon>Spermatophyta</taxon>
        <taxon>Magnoliopsida</taxon>
        <taxon>eudicotyledons</taxon>
        <taxon>Gunneridae</taxon>
        <taxon>Pentapetalae</taxon>
        <taxon>asterids</taxon>
        <taxon>campanulids</taxon>
        <taxon>Escalloniales</taxon>
        <taxon>Escalloniaceae</taxon>
        <taxon>Escallonia</taxon>
    </lineage>
</organism>
<dbReference type="PANTHER" id="PTHR47703:SF2">
    <property type="entry name" value="D-AMINOACID AMINOTRANSFERASE-LIKE PLP-DEPENDENT ENZYMES SUPERFAMILY PROTEIN"/>
    <property type="match status" value="1"/>
</dbReference>
<dbReference type="EMBL" id="JAVXUP010001149">
    <property type="protein sequence ID" value="KAK3015382.1"/>
    <property type="molecule type" value="Genomic_DNA"/>
</dbReference>